<evidence type="ECO:0000313" key="5">
    <source>
        <dbReference type="EMBL" id="WRT68551.1"/>
    </source>
</evidence>
<name>A0ABZ1D3Y6_9TREE</name>
<comment type="cofactor">
    <cofactor evidence="1">
        <name>Mg(2+)</name>
        <dbReference type="ChEBI" id="CHEBI:18420"/>
    </cofactor>
</comment>
<dbReference type="RefSeq" id="XP_062793291.1">
    <property type="nucleotide sequence ID" value="XM_062937240.1"/>
</dbReference>
<reference evidence="5 6" key="1">
    <citation type="submission" date="2024-01" db="EMBL/GenBank/DDBJ databases">
        <title>Comparative genomics of Cryptococcus and Kwoniella reveals pathogenesis evolution and contrasting modes of karyotype evolution via chromosome fusion or intercentromeric recombination.</title>
        <authorList>
            <person name="Coelho M.A."/>
            <person name="David-Palma M."/>
            <person name="Shea T."/>
            <person name="Bowers K."/>
            <person name="McGinley-Smith S."/>
            <person name="Mohammad A.W."/>
            <person name="Gnirke A."/>
            <person name="Yurkov A.M."/>
            <person name="Nowrousian M."/>
            <person name="Sun S."/>
            <person name="Cuomo C.A."/>
            <person name="Heitman J."/>
        </authorList>
    </citation>
    <scope>NUCLEOTIDE SEQUENCE [LARGE SCALE GENOMIC DNA]</scope>
    <source>
        <strain evidence="5">CBS 11374</strain>
    </source>
</reference>
<organism evidence="5 6">
    <name type="scientific">Kwoniella shivajii</name>
    <dbReference type="NCBI Taxonomy" id="564305"/>
    <lineage>
        <taxon>Eukaryota</taxon>
        <taxon>Fungi</taxon>
        <taxon>Dikarya</taxon>
        <taxon>Basidiomycota</taxon>
        <taxon>Agaricomycotina</taxon>
        <taxon>Tremellomycetes</taxon>
        <taxon>Tremellales</taxon>
        <taxon>Cryptococcaceae</taxon>
        <taxon>Kwoniella</taxon>
    </lineage>
</organism>
<protein>
    <recommendedName>
        <fullName evidence="7">HAD-like protein</fullName>
    </recommendedName>
</protein>
<keyword evidence="4" id="KW-0119">Carbohydrate metabolism</keyword>
<dbReference type="SUPFAM" id="SSF56784">
    <property type="entry name" value="HAD-like"/>
    <property type="match status" value="1"/>
</dbReference>
<proteinExistence type="predicted"/>
<dbReference type="GeneID" id="87957659"/>
<dbReference type="Pfam" id="PF00702">
    <property type="entry name" value="Hydrolase"/>
    <property type="match status" value="1"/>
</dbReference>
<dbReference type="Gene3D" id="1.10.150.240">
    <property type="entry name" value="Putative phosphatase, domain 2"/>
    <property type="match status" value="1"/>
</dbReference>
<keyword evidence="2" id="KW-0479">Metal-binding</keyword>
<evidence type="ECO:0000256" key="4">
    <source>
        <dbReference type="ARBA" id="ARBA00023277"/>
    </source>
</evidence>
<dbReference type="InterPro" id="IPR051600">
    <property type="entry name" value="Beta-PGM-like"/>
</dbReference>
<dbReference type="SFLD" id="SFLDS00003">
    <property type="entry name" value="Haloacid_Dehalogenase"/>
    <property type="match status" value="1"/>
</dbReference>
<dbReference type="Proteomes" id="UP001329825">
    <property type="component" value="Chromosome 7"/>
</dbReference>
<dbReference type="Gene3D" id="3.40.50.1000">
    <property type="entry name" value="HAD superfamily/HAD-like"/>
    <property type="match status" value="1"/>
</dbReference>
<dbReference type="EMBL" id="CP141887">
    <property type="protein sequence ID" value="WRT68551.1"/>
    <property type="molecule type" value="Genomic_DNA"/>
</dbReference>
<dbReference type="SFLD" id="SFLDG01129">
    <property type="entry name" value="C1.5:_HAD__Beta-PGM__Phosphata"/>
    <property type="match status" value="1"/>
</dbReference>
<keyword evidence="6" id="KW-1185">Reference proteome</keyword>
<dbReference type="InterPro" id="IPR036412">
    <property type="entry name" value="HAD-like_sf"/>
</dbReference>
<dbReference type="PANTHER" id="PTHR46193:SF18">
    <property type="entry name" value="HEXITOL PHOSPHATASE B"/>
    <property type="match status" value="1"/>
</dbReference>
<evidence type="ECO:0000256" key="2">
    <source>
        <dbReference type="ARBA" id="ARBA00022723"/>
    </source>
</evidence>
<evidence type="ECO:0000256" key="1">
    <source>
        <dbReference type="ARBA" id="ARBA00001946"/>
    </source>
</evidence>
<evidence type="ECO:0000313" key="6">
    <source>
        <dbReference type="Proteomes" id="UP001329825"/>
    </source>
</evidence>
<dbReference type="CDD" id="cd07505">
    <property type="entry name" value="HAD_BPGM-like"/>
    <property type="match status" value="1"/>
</dbReference>
<dbReference type="NCBIfam" id="TIGR01509">
    <property type="entry name" value="HAD-SF-IA-v3"/>
    <property type="match status" value="1"/>
</dbReference>
<evidence type="ECO:0000256" key="3">
    <source>
        <dbReference type="ARBA" id="ARBA00022842"/>
    </source>
</evidence>
<dbReference type="PANTHER" id="PTHR46193">
    <property type="entry name" value="6-PHOSPHOGLUCONATE PHOSPHATASE"/>
    <property type="match status" value="1"/>
</dbReference>
<accession>A0ABZ1D3Y6</accession>
<sequence>MPITTILFDCDNTLVLSEPLAFASCAEVSNLILETYAPHVSHRYTGPELQAEYVGKNYRALMAALEEKHGFVIPTKDLDKWVDTELATTMKYIKAKATPCEGVMPVLEKLQREGKYNIAIVSSSALPRVLASIHTTKQDAYFPSEKVFSAASMTPPTSKPDPAVYLHACEQLGVNPAECVAIEDSRSGATAATRAGIPLMGYVGPYYEEGAEEVERMDRLLKEDCKAVVVMHHWRDFEDCLRKIEDHASYCTGLVSYWLSGLIDDAYYAE</sequence>
<keyword evidence="3" id="KW-0460">Magnesium</keyword>
<gene>
    <name evidence="5" type="ORF">IL334_005528</name>
</gene>
<dbReference type="InterPro" id="IPR023214">
    <property type="entry name" value="HAD_sf"/>
</dbReference>
<dbReference type="InterPro" id="IPR023198">
    <property type="entry name" value="PGP-like_dom2"/>
</dbReference>
<evidence type="ECO:0008006" key="7">
    <source>
        <dbReference type="Google" id="ProtNLM"/>
    </source>
</evidence>
<dbReference type="InterPro" id="IPR006439">
    <property type="entry name" value="HAD-SF_hydro_IA"/>
</dbReference>